<dbReference type="AlphaFoldDB" id="A0A9Q0FD84"/>
<evidence type="ECO:0000256" key="3">
    <source>
        <dbReference type="ARBA" id="ARBA00023125"/>
    </source>
</evidence>
<keyword evidence="4" id="KW-0804">Transcription</keyword>
<dbReference type="GO" id="GO:0003677">
    <property type="term" value="F:DNA binding"/>
    <property type="evidence" value="ECO:0007669"/>
    <property type="project" value="UniProtKB-KW"/>
</dbReference>
<keyword evidence="3" id="KW-0238">DNA-binding</keyword>
<dbReference type="Gene3D" id="3.30.730.10">
    <property type="entry name" value="AP2/ERF domain"/>
    <property type="match status" value="1"/>
</dbReference>
<dbReference type="Proteomes" id="UP001141552">
    <property type="component" value="Unassembled WGS sequence"/>
</dbReference>
<keyword evidence="5" id="KW-0539">Nucleus</keyword>
<dbReference type="GO" id="GO:0005634">
    <property type="term" value="C:nucleus"/>
    <property type="evidence" value="ECO:0007669"/>
    <property type="project" value="UniProtKB-SubCell"/>
</dbReference>
<keyword evidence="2" id="KW-0805">Transcription regulation</keyword>
<evidence type="ECO:0000256" key="5">
    <source>
        <dbReference type="ARBA" id="ARBA00023242"/>
    </source>
</evidence>
<keyword evidence="9" id="KW-1185">Reference proteome</keyword>
<dbReference type="GO" id="GO:0003700">
    <property type="term" value="F:DNA-binding transcription factor activity"/>
    <property type="evidence" value="ECO:0007669"/>
    <property type="project" value="InterPro"/>
</dbReference>
<evidence type="ECO:0000313" key="9">
    <source>
        <dbReference type="Proteomes" id="UP001141552"/>
    </source>
</evidence>
<comment type="similarity">
    <text evidence="6">Belongs to the AP2/ERF transcription factor family. ERF subfamily.</text>
</comment>
<protein>
    <recommendedName>
        <fullName evidence="7">AP2/ERF domain-containing protein</fullName>
    </recommendedName>
</protein>
<dbReference type="OrthoDB" id="10584237at2759"/>
<organism evidence="8 9">
    <name type="scientific">Turnera subulata</name>
    <dbReference type="NCBI Taxonomy" id="218843"/>
    <lineage>
        <taxon>Eukaryota</taxon>
        <taxon>Viridiplantae</taxon>
        <taxon>Streptophyta</taxon>
        <taxon>Embryophyta</taxon>
        <taxon>Tracheophyta</taxon>
        <taxon>Spermatophyta</taxon>
        <taxon>Magnoliopsida</taxon>
        <taxon>eudicotyledons</taxon>
        <taxon>Gunneridae</taxon>
        <taxon>Pentapetalae</taxon>
        <taxon>rosids</taxon>
        <taxon>fabids</taxon>
        <taxon>Malpighiales</taxon>
        <taxon>Passifloraceae</taxon>
        <taxon>Turnera</taxon>
    </lineage>
</organism>
<dbReference type="InterPro" id="IPR001471">
    <property type="entry name" value="AP2/ERF_dom"/>
</dbReference>
<evidence type="ECO:0000256" key="4">
    <source>
        <dbReference type="ARBA" id="ARBA00023163"/>
    </source>
</evidence>
<dbReference type="GO" id="GO:0009873">
    <property type="term" value="P:ethylene-activated signaling pathway"/>
    <property type="evidence" value="ECO:0007669"/>
    <property type="project" value="InterPro"/>
</dbReference>
<comment type="caution">
    <text evidence="8">The sequence shown here is derived from an EMBL/GenBank/DDBJ whole genome shotgun (WGS) entry which is preliminary data.</text>
</comment>
<evidence type="ECO:0000313" key="8">
    <source>
        <dbReference type="EMBL" id="KAJ4829343.1"/>
    </source>
</evidence>
<evidence type="ECO:0000256" key="1">
    <source>
        <dbReference type="ARBA" id="ARBA00004123"/>
    </source>
</evidence>
<accession>A0A9Q0FD84</accession>
<dbReference type="InterPro" id="IPR036955">
    <property type="entry name" value="AP2/ERF_dom_sf"/>
</dbReference>
<name>A0A9Q0FD84_9ROSI</name>
<dbReference type="PANTHER" id="PTHR31190:SF102">
    <property type="entry name" value="AP2_ERF DOMAIN-CONTAINING PROTEIN"/>
    <property type="match status" value="1"/>
</dbReference>
<gene>
    <name evidence="8" type="ORF">Tsubulata_023229</name>
</gene>
<dbReference type="EMBL" id="JAKUCV010005916">
    <property type="protein sequence ID" value="KAJ4829343.1"/>
    <property type="molecule type" value="Genomic_DNA"/>
</dbReference>
<reference evidence="8" key="1">
    <citation type="submission" date="2022-02" db="EMBL/GenBank/DDBJ databases">
        <authorList>
            <person name="Henning P.M."/>
            <person name="McCubbin A.G."/>
            <person name="Shore J.S."/>
        </authorList>
    </citation>
    <scope>NUCLEOTIDE SEQUENCE</scope>
    <source>
        <strain evidence="8">F60SS</strain>
        <tissue evidence="8">Leaves</tissue>
    </source>
</reference>
<reference evidence="8" key="2">
    <citation type="journal article" date="2023" name="Plants (Basel)">
        <title>Annotation of the Turnera subulata (Passifloraceae) Draft Genome Reveals the S-Locus Evolved after the Divergence of Turneroideae from Passifloroideae in a Stepwise Manner.</title>
        <authorList>
            <person name="Henning P.M."/>
            <person name="Roalson E.H."/>
            <person name="Mir W."/>
            <person name="McCubbin A.G."/>
            <person name="Shore J.S."/>
        </authorList>
    </citation>
    <scope>NUCLEOTIDE SEQUENCE</scope>
    <source>
        <strain evidence="8">F60SS</strain>
    </source>
</reference>
<evidence type="ECO:0000256" key="6">
    <source>
        <dbReference type="ARBA" id="ARBA00024343"/>
    </source>
</evidence>
<proteinExistence type="inferred from homology"/>
<dbReference type="PROSITE" id="PS51032">
    <property type="entry name" value="AP2_ERF"/>
    <property type="match status" value="1"/>
</dbReference>
<sequence>MRSLVTMGLLEFQEDSISDIFQWVSTDEVERKPSTISYEPETTTITSPYSPAEARKYKGVRRRPWGTYAAEIRDPKKNLAGDI</sequence>
<comment type="subcellular location">
    <subcellularLocation>
        <location evidence="1">Nucleus</location>
    </subcellularLocation>
</comment>
<dbReference type="PANTHER" id="PTHR31190">
    <property type="entry name" value="DNA-BINDING DOMAIN"/>
    <property type="match status" value="1"/>
</dbReference>
<evidence type="ECO:0000259" key="7">
    <source>
        <dbReference type="PROSITE" id="PS51032"/>
    </source>
</evidence>
<evidence type="ECO:0000256" key="2">
    <source>
        <dbReference type="ARBA" id="ARBA00023015"/>
    </source>
</evidence>
<dbReference type="InterPro" id="IPR044808">
    <property type="entry name" value="ERF_plant"/>
</dbReference>
<feature type="domain" description="AP2/ERF" evidence="7">
    <location>
        <begin position="56"/>
        <end position="83"/>
    </location>
</feature>